<dbReference type="AlphaFoldDB" id="Q1JZ89"/>
<gene>
    <name evidence="2" type="ORF">Dace_1540</name>
</gene>
<name>Q1JZ89_DESA6</name>
<feature type="signal peptide" evidence="1">
    <location>
        <begin position="1"/>
        <end position="25"/>
    </location>
</feature>
<keyword evidence="1" id="KW-0732">Signal</keyword>
<dbReference type="OrthoDB" id="9776275at2"/>
<dbReference type="EMBL" id="AAEW02000009">
    <property type="protein sequence ID" value="EAT15678.1"/>
    <property type="molecule type" value="Genomic_DNA"/>
</dbReference>
<dbReference type="RefSeq" id="WP_006000668.1">
    <property type="nucleotide sequence ID" value="NZ_AAEW02000009.1"/>
</dbReference>
<sequence>MPARLLLLGVLFCFSVIVAVSPAVAQESAPSLWSLGIANDSFFDQDRGYTSGWDIAFTPQASPFTVRIGQDIYTPDRDNSEMPPPGQHPYAAWLYARGDYRYQLCPVVLMTTSVSFGTTGERALGEEFQDVAHQVLGFDEYEGWDSQVSERWGWIVGVELLWQQPLLRTPAGYGLDLITMLEGQGGNILVDLSAGVGVRFGYHLPELSATPEPNAPKSVYFTLYGERKIVDKNVFLEGVSSRDYSVEPERGVNTLSCGVHWREGAYQVDLDFYFPEQEFKDQDLTYRYGVLRLSYWY</sequence>
<protein>
    <recommendedName>
        <fullName evidence="4">Lipid A deacylase LpxR family protein</fullName>
    </recommendedName>
</protein>
<evidence type="ECO:0008006" key="4">
    <source>
        <dbReference type="Google" id="ProtNLM"/>
    </source>
</evidence>
<dbReference type="InterPro" id="IPR018707">
    <property type="entry name" value="LpxR"/>
</dbReference>
<organism evidence="2 3">
    <name type="scientific">Desulfuromonas acetoxidans (strain DSM 684 / 11070)</name>
    <dbReference type="NCBI Taxonomy" id="281689"/>
    <lineage>
        <taxon>Bacteria</taxon>
        <taxon>Pseudomonadati</taxon>
        <taxon>Thermodesulfobacteriota</taxon>
        <taxon>Desulfuromonadia</taxon>
        <taxon>Desulfuromonadales</taxon>
        <taxon>Desulfuromonadaceae</taxon>
        <taxon>Desulfuromonas</taxon>
    </lineage>
</organism>
<dbReference type="Proteomes" id="UP000005695">
    <property type="component" value="Unassembled WGS sequence"/>
</dbReference>
<reference evidence="2" key="1">
    <citation type="submission" date="2006-05" db="EMBL/GenBank/DDBJ databases">
        <title>Annotation of the draft genome assembly of Desulfuromonas acetoxidans DSM 684.</title>
        <authorList>
            <consortium name="US DOE Joint Genome Institute (JGI-ORNL)"/>
            <person name="Larimer F."/>
            <person name="Land M."/>
            <person name="Hauser L."/>
        </authorList>
    </citation>
    <scope>NUCLEOTIDE SEQUENCE [LARGE SCALE GENOMIC DNA]</scope>
    <source>
        <strain evidence="2">DSM 684</strain>
    </source>
</reference>
<dbReference type="InterPro" id="IPR037107">
    <property type="entry name" value="Put_OMP_sf"/>
</dbReference>
<keyword evidence="3" id="KW-1185">Reference proteome</keyword>
<comment type="caution">
    <text evidence="2">The sequence shown here is derived from an EMBL/GenBank/DDBJ whole genome shotgun (WGS) entry which is preliminary data.</text>
</comment>
<evidence type="ECO:0000313" key="3">
    <source>
        <dbReference type="Proteomes" id="UP000005695"/>
    </source>
</evidence>
<proteinExistence type="predicted"/>
<reference evidence="2" key="2">
    <citation type="submission" date="2006-05" db="EMBL/GenBank/DDBJ databases">
        <title>Sequencing of the draft genome and assembly of Desulfuromonas acetoxidans DSM 684.</title>
        <authorList>
            <consortium name="US DOE Joint Genome Institute (JGI-PGF)"/>
            <person name="Copeland A."/>
            <person name="Lucas S."/>
            <person name="Lapidus A."/>
            <person name="Barry K."/>
            <person name="Detter J.C."/>
            <person name="Glavina del Rio T."/>
            <person name="Hammon N."/>
            <person name="Israni S."/>
            <person name="Dalin E."/>
            <person name="Tice H."/>
            <person name="Bruce D."/>
            <person name="Pitluck S."/>
            <person name="Richardson P."/>
        </authorList>
    </citation>
    <scope>NUCLEOTIDE SEQUENCE [LARGE SCALE GENOMIC DNA]</scope>
    <source>
        <strain evidence="2">DSM 684</strain>
    </source>
</reference>
<accession>Q1JZ89</accession>
<evidence type="ECO:0000313" key="2">
    <source>
        <dbReference type="EMBL" id="EAT15678.1"/>
    </source>
</evidence>
<feature type="chain" id="PRO_5004192330" description="Lipid A deacylase LpxR family protein" evidence="1">
    <location>
        <begin position="26"/>
        <end position="297"/>
    </location>
</feature>
<dbReference type="Gene3D" id="2.40.128.140">
    <property type="entry name" value="Outer membrane protein"/>
    <property type="match status" value="1"/>
</dbReference>
<evidence type="ECO:0000256" key="1">
    <source>
        <dbReference type="SAM" id="SignalP"/>
    </source>
</evidence>
<dbReference type="Pfam" id="PF09982">
    <property type="entry name" value="LpxR"/>
    <property type="match status" value="1"/>
</dbReference>